<keyword evidence="2" id="KW-1185">Reference proteome</keyword>
<comment type="caution">
    <text evidence="1">The sequence shown here is derived from an EMBL/GenBank/DDBJ whole genome shotgun (WGS) entry which is preliminary data.</text>
</comment>
<dbReference type="RefSeq" id="WP_341402284.1">
    <property type="nucleotide sequence ID" value="NZ_JBBUKT010000001.1"/>
</dbReference>
<evidence type="ECO:0000313" key="1">
    <source>
        <dbReference type="EMBL" id="MEK7948940.1"/>
    </source>
</evidence>
<protein>
    <recommendedName>
        <fullName evidence="3">Verru_Chthon cassette protein A</fullName>
    </recommendedName>
</protein>
<name>A0ABU9AML0_9BACT</name>
<organism evidence="1 2">
    <name type="scientific">Luteolibacter soli</name>
    <dbReference type="NCBI Taxonomy" id="3135280"/>
    <lineage>
        <taxon>Bacteria</taxon>
        <taxon>Pseudomonadati</taxon>
        <taxon>Verrucomicrobiota</taxon>
        <taxon>Verrucomicrobiia</taxon>
        <taxon>Verrucomicrobiales</taxon>
        <taxon>Verrucomicrobiaceae</taxon>
        <taxon>Luteolibacter</taxon>
    </lineage>
</organism>
<evidence type="ECO:0000313" key="2">
    <source>
        <dbReference type="Proteomes" id="UP001371305"/>
    </source>
</evidence>
<proteinExistence type="predicted"/>
<dbReference type="Proteomes" id="UP001371305">
    <property type="component" value="Unassembled WGS sequence"/>
</dbReference>
<gene>
    <name evidence="1" type="ORF">WKV53_00450</name>
</gene>
<evidence type="ECO:0008006" key="3">
    <source>
        <dbReference type="Google" id="ProtNLM"/>
    </source>
</evidence>
<accession>A0ABU9AML0</accession>
<dbReference type="EMBL" id="JBBUKT010000001">
    <property type="protein sequence ID" value="MEK7948940.1"/>
    <property type="molecule type" value="Genomic_DNA"/>
</dbReference>
<reference evidence="1 2" key="1">
    <citation type="submission" date="2024-04" db="EMBL/GenBank/DDBJ databases">
        <title>Luteolibacter sp. isolated from soil.</title>
        <authorList>
            <person name="An J."/>
        </authorList>
    </citation>
    <scope>NUCLEOTIDE SEQUENCE [LARGE SCALE GENOMIC DNA]</scope>
    <source>
        <strain evidence="1 2">Y139</strain>
    </source>
</reference>
<sequence>MVSLSLMVLITVLATGLLGLASIELRKSSSTDARAAASANARLGLMLALGQLQKTLGDDRRVTADSSILSSTVPQPNLVGAWQSSSTGLLSNPSGSVGAQAYDKPSKFKGWLVADPEPKRTLDQKMAESAPEANGVKIFRADSDGFEIEVPRVPTTDGAYSWAVSQEGTRAKINVGGPENSKRNPNDDIIAQARPNLALSHNYKQPEGDWDSRTGRVLSVSQSKLDETLAGTDLSGTASHDYTAHSMGLITNAVRGGLKVDLNLGFEMSDTDFAKDTFSAGYPNPFRAAAAEFTGVQSSYRGQRPLFKPLYSSATHTARLDNFDAAKVLFDYPGSGVPTFDLLRKFYRIPYHLYTTSGDGLTVFERPFDHIAFAKTATVPSGLFRTPWNTPNATTTQGSIRPVVDRVMFLLSTGLTAASEPCVVITPVVTLWNPYNVALEIEGAVAYPWLDVPFAFAYRLYNPDGTEAKKYEIGASTLLGRQLKSVGHGRSVDPYLYAAITSNGSRISGTPAPIRFQPGEVRVFTPASSARQTFTPVDYSSPSAQVSITGITTYLRPVASLSDFSTKGGLEVKLTTEKMAATQTADMTFTIVTGEDYPCFISVEDATRAKGTTATTGTRGQAIMDVLQRYYGQSGEFGQTSAGRSSGFKSTKQSYAVLQKEPAPFAALEFYHRYAKTGQDQSADLVYTGNPRQPWMSSYMTNATFPSGPQYKLRVRGPLTTFGNLLEVENGSGGRRAFYGPSNTAKDGKSKLPFFEIPRAPMLSLAEFQNADLTFTPFGPANQFANSWASAYIARNKVGIANTAGADPKPTIYDTAFLANEALWDGFFFSGAAPVIEPTSGSGSANVWTKPNAPRRQLSDVLEKFVNDPQQNPLRNPRMRLVKGDRTETDLIRDLEQPEGCMKIAAHLMVDGAFNINSTSVEAWTALLSGLRGSKFAVDSGSAPASSSNPFPRFHYPSGAENDDWNGFKTLTDAQIKTLAQNIVHEVEVRGPFLSLAEFVNRRVSTDPSGLKGAIQTAIDNTTINQAAGYDTIGATALALYPITSKSNISPLKTGVGIPGYLTQADVLQSLAPVITPRSDTFTIRGYGEAHDSAGKIIATATCEAVVQRYADFVDTKDDAYTPVANLNPVNAKFGRRFKVVSFRYLSVEEMRS</sequence>